<evidence type="ECO:0000256" key="1">
    <source>
        <dbReference type="ARBA" id="ARBA00022729"/>
    </source>
</evidence>
<dbReference type="InterPro" id="IPR019207">
    <property type="entry name" value="DUF2092"/>
</dbReference>
<feature type="chain" id="PRO_5026859079" evidence="2">
    <location>
        <begin position="23"/>
        <end position="254"/>
    </location>
</feature>
<evidence type="ECO:0000256" key="2">
    <source>
        <dbReference type="SAM" id="SignalP"/>
    </source>
</evidence>
<feature type="signal peptide" evidence="2">
    <location>
        <begin position="1"/>
        <end position="22"/>
    </location>
</feature>
<organism evidence="3 4">
    <name type="scientific">Paracoccus aestuariivivens</name>
    <dbReference type="NCBI Taxonomy" id="1820333"/>
    <lineage>
        <taxon>Bacteria</taxon>
        <taxon>Pseudomonadati</taxon>
        <taxon>Pseudomonadota</taxon>
        <taxon>Alphaproteobacteria</taxon>
        <taxon>Rhodobacterales</taxon>
        <taxon>Paracoccaceae</taxon>
        <taxon>Paracoccus</taxon>
    </lineage>
</organism>
<dbReference type="AlphaFoldDB" id="A0A6L6JA78"/>
<comment type="caution">
    <text evidence="3">The sequence shown here is derived from an EMBL/GenBank/DDBJ whole genome shotgun (WGS) entry which is preliminary data.</text>
</comment>
<keyword evidence="1 2" id="KW-0732">Signal</keyword>
<proteinExistence type="predicted"/>
<dbReference type="RefSeq" id="WP_155095806.1">
    <property type="nucleotide sequence ID" value="NZ_WMIE01000006.1"/>
</dbReference>
<sequence length="254" mass="28323">MRHRKWIAATLMAGALSQPACAEDLVDPAAIQALQAMGAHLAKLQTFALTSQTQMEVVLDDEQKLLVGGTVEYQVQRPDRLRIDLKTDVAERQLYYDGKSVSYVSPADGYYALIENAPTDIKSVLDYTSETYALDFPAADLFEWGTEDEPVDLVKEAFKVGTATIDGTVTDHWAFRTETQDWEIWLRTDGTSLPERISIVDREDTALPRFVADYSWDEGATPDASAFIYQPPEGAKRIDFLETELSTVGETEAQ</sequence>
<dbReference type="Gene3D" id="2.50.20.10">
    <property type="entry name" value="Lipoprotein localisation LolA/LolB/LppX"/>
    <property type="match status" value="1"/>
</dbReference>
<reference evidence="3 4" key="1">
    <citation type="submission" date="2019-11" db="EMBL/GenBank/DDBJ databases">
        <authorList>
            <person name="Dong K."/>
        </authorList>
    </citation>
    <scope>NUCLEOTIDE SEQUENCE [LARGE SCALE GENOMIC DNA]</scope>
    <source>
        <strain evidence="3 4">NBRC 111993</strain>
    </source>
</reference>
<dbReference type="SUPFAM" id="SSF89392">
    <property type="entry name" value="Prokaryotic lipoproteins and lipoprotein localization factors"/>
    <property type="match status" value="1"/>
</dbReference>
<keyword evidence="4" id="KW-1185">Reference proteome</keyword>
<dbReference type="Pfam" id="PF09865">
    <property type="entry name" value="DUF2092"/>
    <property type="match status" value="1"/>
</dbReference>
<dbReference type="InterPro" id="IPR029046">
    <property type="entry name" value="LolA/LolB/LppX"/>
</dbReference>
<name>A0A6L6JA78_9RHOB</name>
<dbReference type="Proteomes" id="UP000478183">
    <property type="component" value="Unassembled WGS sequence"/>
</dbReference>
<gene>
    <name evidence="3" type="ORF">GL286_12015</name>
</gene>
<accession>A0A6L6JA78</accession>
<dbReference type="EMBL" id="WMIE01000006">
    <property type="protein sequence ID" value="MTH78456.1"/>
    <property type="molecule type" value="Genomic_DNA"/>
</dbReference>
<protein>
    <submittedName>
        <fullName evidence="3">DUF2092 domain-containing protein</fullName>
    </submittedName>
</protein>
<dbReference type="OrthoDB" id="116979at2"/>
<evidence type="ECO:0000313" key="4">
    <source>
        <dbReference type="Proteomes" id="UP000478183"/>
    </source>
</evidence>
<evidence type="ECO:0000313" key="3">
    <source>
        <dbReference type="EMBL" id="MTH78456.1"/>
    </source>
</evidence>